<feature type="region of interest" description="Disordered" evidence="4">
    <location>
        <begin position="286"/>
        <end position="326"/>
    </location>
</feature>
<dbReference type="InterPro" id="IPR036390">
    <property type="entry name" value="WH_DNA-bd_sf"/>
</dbReference>
<feature type="compositionally biased region" description="Basic and acidic residues" evidence="4">
    <location>
        <begin position="387"/>
        <end position="399"/>
    </location>
</feature>
<evidence type="ECO:0000256" key="4">
    <source>
        <dbReference type="SAM" id="MobiDB-lite"/>
    </source>
</evidence>
<feature type="region of interest" description="Disordered" evidence="4">
    <location>
        <begin position="386"/>
        <end position="414"/>
    </location>
</feature>
<feature type="compositionally biased region" description="Low complexity" evidence="4">
    <location>
        <begin position="143"/>
        <end position="171"/>
    </location>
</feature>
<evidence type="ECO:0000256" key="2">
    <source>
        <dbReference type="ARBA" id="ARBA00023242"/>
    </source>
</evidence>
<dbReference type="InterPro" id="IPR036388">
    <property type="entry name" value="WH-like_DNA-bd_sf"/>
</dbReference>
<feature type="compositionally biased region" description="Basic residues" evidence="4">
    <location>
        <begin position="476"/>
        <end position="489"/>
    </location>
</feature>
<evidence type="ECO:0000313" key="7">
    <source>
        <dbReference type="Proteomes" id="UP000825002"/>
    </source>
</evidence>
<dbReference type="PANTHER" id="PTHR11829:SF388">
    <property type="entry name" value="FORK HEAD DOMAIN-CONTAINING PROTEIN L1-RELATED"/>
    <property type="match status" value="1"/>
</dbReference>
<evidence type="ECO:0000256" key="3">
    <source>
        <dbReference type="PROSITE-ProRule" id="PRU00089"/>
    </source>
</evidence>
<feature type="region of interest" description="Disordered" evidence="4">
    <location>
        <begin position="57"/>
        <end position="91"/>
    </location>
</feature>
<feature type="compositionally biased region" description="Low complexity" evidence="4">
    <location>
        <begin position="463"/>
        <end position="475"/>
    </location>
</feature>
<dbReference type="PROSITE" id="PS00658">
    <property type="entry name" value="FORK_HEAD_2"/>
    <property type="match status" value="1"/>
</dbReference>
<evidence type="ECO:0000259" key="5">
    <source>
        <dbReference type="PROSITE" id="PS50039"/>
    </source>
</evidence>
<protein>
    <submittedName>
        <fullName evidence="6">Forkhead box protein C2-B</fullName>
    </submittedName>
</protein>
<proteinExistence type="predicted"/>
<feature type="compositionally biased region" description="Basic residues" evidence="4">
    <location>
        <begin position="401"/>
        <end position="414"/>
    </location>
</feature>
<organism evidence="6 7">
    <name type="scientific">Fragariocoptes setiger</name>
    <dbReference type="NCBI Taxonomy" id="1670756"/>
    <lineage>
        <taxon>Eukaryota</taxon>
        <taxon>Metazoa</taxon>
        <taxon>Ecdysozoa</taxon>
        <taxon>Arthropoda</taxon>
        <taxon>Chelicerata</taxon>
        <taxon>Arachnida</taxon>
        <taxon>Acari</taxon>
        <taxon>Acariformes</taxon>
        <taxon>Trombidiformes</taxon>
        <taxon>Prostigmata</taxon>
        <taxon>Eupodina</taxon>
        <taxon>Eriophyoidea</taxon>
        <taxon>Phytoptidae</taxon>
        <taxon>Fragariocoptes</taxon>
    </lineage>
</organism>
<dbReference type="InterPro" id="IPR001766">
    <property type="entry name" value="Fork_head_dom"/>
</dbReference>
<evidence type="ECO:0000313" key="6">
    <source>
        <dbReference type="EMBL" id="KAG9511348.1"/>
    </source>
</evidence>
<comment type="subcellular location">
    <subcellularLocation>
        <location evidence="3">Nucleus</location>
    </subcellularLocation>
</comment>
<comment type="caution">
    <text evidence="6">The sequence shown here is derived from an EMBL/GenBank/DDBJ whole genome shotgun (WGS) entry which is preliminary data.</text>
</comment>
<feature type="region of interest" description="Disordered" evidence="4">
    <location>
        <begin position="614"/>
        <end position="651"/>
    </location>
</feature>
<dbReference type="SUPFAM" id="SSF46785">
    <property type="entry name" value="Winged helix' DNA-binding domain"/>
    <property type="match status" value="1"/>
</dbReference>
<reference evidence="6 7" key="1">
    <citation type="submission" date="2020-10" db="EMBL/GenBank/DDBJ databases">
        <authorList>
            <person name="Klimov P.B."/>
            <person name="Dyachkov S.M."/>
            <person name="Chetverikov P.E."/>
        </authorList>
    </citation>
    <scope>NUCLEOTIDE SEQUENCE [LARGE SCALE GENOMIC DNA]</scope>
    <source>
        <strain evidence="6">BMOC 18-1129-001#AD2665</strain>
        <tissue evidence="6">Entire mites</tissue>
    </source>
</reference>
<keyword evidence="1 3" id="KW-0238">DNA-binding</keyword>
<dbReference type="Gene3D" id="1.10.10.10">
    <property type="entry name" value="Winged helix-like DNA-binding domain superfamily/Winged helix DNA-binding domain"/>
    <property type="match status" value="1"/>
</dbReference>
<dbReference type="EMBL" id="JAIFTH010000008">
    <property type="protein sequence ID" value="KAG9511348.1"/>
    <property type="molecule type" value="Genomic_DNA"/>
</dbReference>
<feature type="region of interest" description="Disordered" evidence="4">
    <location>
        <begin position="143"/>
        <end position="172"/>
    </location>
</feature>
<sequence>MSMSHCISTPRQFEHSHHNYHHHQHLSYIEQEQQCDERSPHNNDYEYDLITKHNHSIQADKSNKSSSNNNKTSITTGTEKKSAIVKSKGVKRESNDTIMMMSIGDSFMSLSSSSAVAEAASKASLSSPPLTVTTTTAPTTLIAVSPTTPTTPTTPASTIAAPTTPTSTTSSLNRATSTALSNHNSQIHQQFGTHMQYTSIPNTQQQQQQCVYVFDSETANEAALAISSGHCQSMVQYHQIKYTNNVVGGQQTHPGVVSSMSSVENEDFSDTNLMNLNNLHHHHQPHTVEPQYQTTSSNNSCSLGAVRHSETTTGKSAATSVSTTSVSPQHLVQSNLLEFNAQQSAQAQSRCGHMQQAQGRNFQQLSTKLAINSLSPHNDCHINVNQHQHEHSRVHEQHQQQHQRHRQHQQQQLRHKSVITVNHGDHTDLNSNNHQLGALQSSISHNHNNNHRNGGPQNVAGGQQQQSLQVTSSTTKHQRQHHQQQHNHIKPPFSYIALIALAIQSTQDKKITLSGIYQFIMGRFPYFREQKQGWQNSIRHNLSLNECFVKVPRDDKGKPSKGAYWTLEPSSLDMFDSGSFLRRRRRFKCREHNPNGTTKLDEALRDLVNECATTTPGTTTTTTSTANNHNHNHNHNSNNNNNGRNFHKPLR</sequence>
<dbReference type="PROSITE" id="PS50039">
    <property type="entry name" value="FORK_HEAD_3"/>
    <property type="match status" value="1"/>
</dbReference>
<dbReference type="Proteomes" id="UP000825002">
    <property type="component" value="Unassembled WGS sequence"/>
</dbReference>
<dbReference type="PROSITE" id="PS00657">
    <property type="entry name" value="FORK_HEAD_1"/>
    <property type="match status" value="1"/>
</dbReference>
<dbReference type="PANTHER" id="PTHR11829">
    <property type="entry name" value="FORKHEAD BOX PROTEIN"/>
    <property type="match status" value="1"/>
</dbReference>
<feature type="DNA-binding region" description="Fork-head" evidence="3">
    <location>
        <begin position="490"/>
        <end position="585"/>
    </location>
</feature>
<feature type="region of interest" description="Disordered" evidence="4">
    <location>
        <begin position="24"/>
        <end position="44"/>
    </location>
</feature>
<evidence type="ECO:0000256" key="1">
    <source>
        <dbReference type="ARBA" id="ARBA00023125"/>
    </source>
</evidence>
<name>A0ABQ7SD50_9ACAR</name>
<dbReference type="PRINTS" id="PR00053">
    <property type="entry name" value="FORKHEAD"/>
</dbReference>
<feature type="domain" description="Fork-head" evidence="5">
    <location>
        <begin position="490"/>
        <end position="585"/>
    </location>
</feature>
<feature type="compositionally biased region" description="Polar residues" evidence="4">
    <location>
        <begin position="290"/>
        <end position="302"/>
    </location>
</feature>
<dbReference type="SMART" id="SM00339">
    <property type="entry name" value="FH"/>
    <property type="match status" value="1"/>
</dbReference>
<keyword evidence="7" id="KW-1185">Reference proteome</keyword>
<dbReference type="InterPro" id="IPR050211">
    <property type="entry name" value="FOX_domain-containing"/>
</dbReference>
<feature type="compositionally biased region" description="Basic and acidic residues" evidence="4">
    <location>
        <begin position="35"/>
        <end position="44"/>
    </location>
</feature>
<feature type="compositionally biased region" description="Low complexity" evidence="4">
    <location>
        <begin position="614"/>
        <end position="643"/>
    </location>
</feature>
<accession>A0ABQ7SD50</accession>
<gene>
    <name evidence="6" type="primary">foxc2-b</name>
    <name evidence="6" type="ORF">GZH46_00076</name>
</gene>
<dbReference type="Pfam" id="PF00250">
    <property type="entry name" value="Forkhead"/>
    <property type="match status" value="1"/>
</dbReference>
<feature type="region of interest" description="Disordered" evidence="4">
    <location>
        <begin position="443"/>
        <end position="489"/>
    </location>
</feature>
<dbReference type="InterPro" id="IPR030456">
    <property type="entry name" value="TF_fork_head_CS_2"/>
</dbReference>
<keyword evidence="2 3" id="KW-0539">Nucleus</keyword>
<dbReference type="InterPro" id="IPR018122">
    <property type="entry name" value="TF_fork_head_CS_1"/>
</dbReference>
<feature type="compositionally biased region" description="Low complexity" evidence="4">
    <location>
        <begin position="311"/>
        <end position="326"/>
    </location>
</feature>